<feature type="region of interest" description="Disordered" evidence="6">
    <location>
        <begin position="102"/>
        <end position="184"/>
    </location>
</feature>
<sequence length="308" mass="35270">MTPKLLASARLLSVVIRLSNVVVIPSTHIFPTRRSLRIVSAPVPPRLPKYKTQSPHPLSYEHTAQIEADISDGPSREQRFRRAKAAVSAPFFEKQPAHIEVKSVEGGDRARRLQKRRSSDAATSGREYRTSEKTDLRRRIGHPLTQKSDGGPMNDRTAGSKGENSKRVEPQAPAGEDFQRSREHWQIQKDALKEKFGEEGWSPRKKLSPDTMEGIRALHEQYPQKYTTPVLAEQFKVSPEAIRRILKSKWRPSPEKMEERRVRWAKRHDRIWDAQAEMGLRPKRTKDRKPEGPESLDDIIPPIRNVGP</sequence>
<dbReference type="Proteomes" id="UP000606974">
    <property type="component" value="Unassembled WGS sequence"/>
</dbReference>
<dbReference type="GO" id="GO:0005634">
    <property type="term" value="C:nucleus"/>
    <property type="evidence" value="ECO:0007669"/>
    <property type="project" value="TreeGrafter"/>
</dbReference>
<evidence type="ECO:0000256" key="2">
    <source>
        <dbReference type="ARBA" id="ARBA00004173"/>
    </source>
</evidence>
<comment type="similarity">
    <text evidence="3">Belongs to the RRG9 family.</text>
</comment>
<evidence type="ECO:0000256" key="4">
    <source>
        <dbReference type="ARBA" id="ARBA00013566"/>
    </source>
</evidence>
<dbReference type="AlphaFoldDB" id="A0A8H7E797"/>
<dbReference type="PANTHER" id="PTHR13475">
    <property type="entry name" value="NEUGRIN"/>
    <property type="match status" value="1"/>
</dbReference>
<protein>
    <recommendedName>
        <fullName evidence="4">Required for respiratory growth protein 9, mitochondrial</fullName>
    </recommendedName>
</protein>
<evidence type="ECO:0000256" key="1">
    <source>
        <dbReference type="ARBA" id="ARBA00003548"/>
    </source>
</evidence>
<gene>
    <name evidence="8" type="ORF">GJ744_003150</name>
</gene>
<feature type="chain" id="PRO_5034809477" description="Required for respiratory growth protein 9, mitochondrial" evidence="7">
    <location>
        <begin position="22"/>
        <end position="308"/>
    </location>
</feature>
<dbReference type="GO" id="GO:0005739">
    <property type="term" value="C:mitochondrion"/>
    <property type="evidence" value="ECO:0007669"/>
    <property type="project" value="UniProtKB-SubCell"/>
</dbReference>
<proteinExistence type="inferred from homology"/>
<comment type="function">
    <text evidence="1">Required for respiratory activity and maintenance and expression of the mitochondrial genome.</text>
</comment>
<keyword evidence="7" id="KW-0732">Signal</keyword>
<name>A0A8H7E797_9EURO</name>
<evidence type="ECO:0000256" key="7">
    <source>
        <dbReference type="SAM" id="SignalP"/>
    </source>
</evidence>
<dbReference type="InterPro" id="IPR010487">
    <property type="entry name" value="NGRN/Rrg9"/>
</dbReference>
<reference evidence="8" key="1">
    <citation type="submission" date="2020-02" db="EMBL/GenBank/DDBJ databases">
        <authorList>
            <person name="Palmer J.M."/>
        </authorList>
    </citation>
    <scope>NUCLEOTIDE SEQUENCE</scope>
    <source>
        <strain evidence="8">EPUS1.4</strain>
        <tissue evidence="8">Thallus</tissue>
    </source>
</reference>
<evidence type="ECO:0000313" key="8">
    <source>
        <dbReference type="EMBL" id="KAF7511917.1"/>
    </source>
</evidence>
<dbReference type="OrthoDB" id="5578174at2759"/>
<feature type="signal peptide" evidence="7">
    <location>
        <begin position="1"/>
        <end position="21"/>
    </location>
</feature>
<keyword evidence="5" id="KW-0809">Transit peptide</keyword>
<evidence type="ECO:0000313" key="9">
    <source>
        <dbReference type="Proteomes" id="UP000606974"/>
    </source>
</evidence>
<evidence type="ECO:0000256" key="6">
    <source>
        <dbReference type="SAM" id="MobiDB-lite"/>
    </source>
</evidence>
<organism evidence="8 9">
    <name type="scientific">Endocarpon pusillum</name>
    <dbReference type="NCBI Taxonomy" id="364733"/>
    <lineage>
        <taxon>Eukaryota</taxon>
        <taxon>Fungi</taxon>
        <taxon>Dikarya</taxon>
        <taxon>Ascomycota</taxon>
        <taxon>Pezizomycotina</taxon>
        <taxon>Eurotiomycetes</taxon>
        <taxon>Chaetothyriomycetidae</taxon>
        <taxon>Verrucariales</taxon>
        <taxon>Verrucariaceae</taxon>
        <taxon>Endocarpon</taxon>
    </lineage>
</organism>
<evidence type="ECO:0000256" key="3">
    <source>
        <dbReference type="ARBA" id="ARBA00010895"/>
    </source>
</evidence>
<comment type="caution">
    <text evidence="8">The sequence shown here is derived from an EMBL/GenBank/DDBJ whole genome shotgun (WGS) entry which is preliminary data.</text>
</comment>
<feature type="compositionally biased region" description="Basic and acidic residues" evidence="6">
    <location>
        <begin position="102"/>
        <end position="111"/>
    </location>
</feature>
<accession>A0A8H7E797</accession>
<comment type="subcellular location">
    <subcellularLocation>
        <location evidence="2">Mitochondrion</location>
    </subcellularLocation>
</comment>
<dbReference type="Pfam" id="PF06413">
    <property type="entry name" value="Neugrin"/>
    <property type="match status" value="1"/>
</dbReference>
<feature type="compositionally biased region" description="Basic and acidic residues" evidence="6">
    <location>
        <begin position="126"/>
        <end position="138"/>
    </location>
</feature>
<dbReference type="EMBL" id="JAACFV010000016">
    <property type="protein sequence ID" value="KAF7511917.1"/>
    <property type="molecule type" value="Genomic_DNA"/>
</dbReference>
<dbReference type="PANTHER" id="PTHR13475:SF3">
    <property type="entry name" value="NEUGRIN"/>
    <property type="match status" value="1"/>
</dbReference>
<feature type="region of interest" description="Disordered" evidence="6">
    <location>
        <begin position="275"/>
        <end position="308"/>
    </location>
</feature>
<keyword evidence="9" id="KW-1185">Reference proteome</keyword>
<evidence type="ECO:0000256" key="5">
    <source>
        <dbReference type="ARBA" id="ARBA00022946"/>
    </source>
</evidence>